<proteinExistence type="inferred from homology"/>
<dbReference type="NCBIfam" id="TIGR00685">
    <property type="entry name" value="T6PP"/>
    <property type="match status" value="1"/>
</dbReference>
<dbReference type="InterPro" id="IPR023214">
    <property type="entry name" value="HAD_sf"/>
</dbReference>
<dbReference type="PANTHER" id="PTHR43768">
    <property type="entry name" value="TREHALOSE 6-PHOSPHATE PHOSPHATASE"/>
    <property type="match status" value="1"/>
</dbReference>
<name>A0A4D7B209_9HYPH</name>
<comment type="cofactor">
    <cofactor evidence="2">
        <name>Mg(2+)</name>
        <dbReference type="ChEBI" id="CHEBI:18420"/>
    </cofactor>
</comment>
<protein>
    <recommendedName>
        <fullName evidence="2">Trehalose 6-phosphate phosphatase</fullName>
        <ecNumber evidence="2">3.1.3.12</ecNumber>
    </recommendedName>
</protein>
<dbReference type="InterPro" id="IPR003337">
    <property type="entry name" value="Trehalose_PPase"/>
</dbReference>
<dbReference type="Gene3D" id="3.40.50.1000">
    <property type="entry name" value="HAD superfamily/HAD-like"/>
    <property type="match status" value="1"/>
</dbReference>
<reference evidence="3 4" key="1">
    <citation type="submission" date="2019-04" db="EMBL/GenBank/DDBJ databases">
        <title>Phreatobacter aquaticus sp. nov.</title>
        <authorList>
            <person name="Choi A."/>
        </authorList>
    </citation>
    <scope>NUCLEOTIDE SEQUENCE [LARGE SCALE GENOMIC DNA]</scope>
    <source>
        <strain evidence="3 4">KCTC 52518</strain>
    </source>
</reference>
<dbReference type="Gene3D" id="3.30.70.1020">
    <property type="entry name" value="Trehalose-6-phosphate phosphatase related protein, domain 2"/>
    <property type="match status" value="1"/>
</dbReference>
<evidence type="ECO:0000313" key="4">
    <source>
        <dbReference type="Proteomes" id="UP000298781"/>
    </source>
</evidence>
<dbReference type="GO" id="GO:0046872">
    <property type="term" value="F:metal ion binding"/>
    <property type="evidence" value="ECO:0007669"/>
    <property type="project" value="UniProtKB-KW"/>
</dbReference>
<comment type="similarity">
    <text evidence="2">Belongs to the trehalose phosphatase family.</text>
</comment>
<organism evidence="3 4">
    <name type="scientific">Phreatobacter stygius</name>
    <dbReference type="NCBI Taxonomy" id="1940610"/>
    <lineage>
        <taxon>Bacteria</taxon>
        <taxon>Pseudomonadati</taxon>
        <taxon>Pseudomonadota</taxon>
        <taxon>Alphaproteobacteria</taxon>
        <taxon>Hyphomicrobiales</taxon>
        <taxon>Phreatobacteraceae</taxon>
        <taxon>Phreatobacter</taxon>
    </lineage>
</organism>
<dbReference type="PANTHER" id="PTHR43768:SF3">
    <property type="entry name" value="TREHALOSE 6-PHOSPHATE PHOSPHATASE"/>
    <property type="match status" value="1"/>
</dbReference>
<dbReference type="Proteomes" id="UP000298781">
    <property type="component" value="Chromosome"/>
</dbReference>
<comment type="pathway">
    <text evidence="2">Glycan biosynthesis; trehalose biosynthesis.</text>
</comment>
<gene>
    <name evidence="3" type="primary">otsB</name>
    <name evidence="3" type="ORF">E8M01_28225</name>
</gene>
<comment type="catalytic activity">
    <reaction evidence="2">
        <text>alpha,alpha-trehalose 6-phosphate + H2O = alpha,alpha-trehalose + phosphate</text>
        <dbReference type="Rhea" id="RHEA:23420"/>
        <dbReference type="ChEBI" id="CHEBI:15377"/>
        <dbReference type="ChEBI" id="CHEBI:16551"/>
        <dbReference type="ChEBI" id="CHEBI:43474"/>
        <dbReference type="ChEBI" id="CHEBI:58429"/>
        <dbReference type="EC" id="3.1.3.12"/>
    </reaction>
</comment>
<sequence length="332" mass="35764">MRAVRFLPRRSRIGSTGRAGLGRSIMRRTCLDGRPPWVRMRQGNRACRPTLLISGRPTGPFLDIASPSTGCMMIDAPRSRNLPDLLAPQIRLRPDDYAVYFDFDGTLVDIANTPEEVILPPSLTPDLTRLQQRLGGAVAVVTGRHLADIARMIAPAQLAGSGLHGLEFSFMSADPVTPMPEAIAPALLARAVALVASHPGVRLEYKGPILAVHFRQAPEAGPALLNALAHLLVELNLDHHLKEGRAVIEVIPNGTSKATALREIMRRQPFAGRIPIMIGDDRADEDAFVVAEGAGGFGLKVAGEHFRQADASFMEPAEVRAWLSRIAGGDAA</sequence>
<dbReference type="InterPro" id="IPR044651">
    <property type="entry name" value="OTSB-like"/>
</dbReference>
<evidence type="ECO:0000313" key="3">
    <source>
        <dbReference type="EMBL" id="QCI67769.1"/>
    </source>
</evidence>
<keyword evidence="2" id="KW-0460">Magnesium</keyword>
<dbReference type="InterPro" id="IPR036412">
    <property type="entry name" value="HAD-like_sf"/>
</dbReference>
<dbReference type="EMBL" id="CP039690">
    <property type="protein sequence ID" value="QCI67769.1"/>
    <property type="molecule type" value="Genomic_DNA"/>
</dbReference>
<accession>A0A4D7B209</accession>
<comment type="function">
    <text evidence="2">Removes the phosphate from trehalose 6-phosphate to produce free trehalose.</text>
</comment>
<keyword evidence="1 2" id="KW-0378">Hydrolase</keyword>
<dbReference type="GO" id="GO:0004805">
    <property type="term" value="F:trehalose-phosphatase activity"/>
    <property type="evidence" value="ECO:0007669"/>
    <property type="project" value="UniProtKB-EC"/>
</dbReference>
<dbReference type="UniPathway" id="UPA00299"/>
<dbReference type="AlphaFoldDB" id="A0A4D7B209"/>
<dbReference type="SUPFAM" id="SSF56784">
    <property type="entry name" value="HAD-like"/>
    <property type="match status" value="1"/>
</dbReference>
<evidence type="ECO:0000256" key="2">
    <source>
        <dbReference type="RuleBase" id="RU361117"/>
    </source>
</evidence>
<keyword evidence="2" id="KW-0479">Metal-binding</keyword>
<dbReference type="GO" id="GO:0005992">
    <property type="term" value="P:trehalose biosynthetic process"/>
    <property type="evidence" value="ECO:0007669"/>
    <property type="project" value="UniProtKB-UniPathway"/>
</dbReference>
<evidence type="ECO:0000256" key="1">
    <source>
        <dbReference type="ARBA" id="ARBA00022801"/>
    </source>
</evidence>
<keyword evidence="4" id="KW-1185">Reference proteome</keyword>
<dbReference type="Pfam" id="PF02358">
    <property type="entry name" value="Trehalose_PPase"/>
    <property type="match status" value="1"/>
</dbReference>
<dbReference type="EC" id="3.1.3.12" evidence="2"/>
<dbReference type="KEGG" id="pstg:E8M01_28225"/>
<dbReference type="OrthoDB" id="9814913at2"/>